<reference evidence="2 3" key="1">
    <citation type="journal article" date="2024" name="J Genomics">
        <title>Draft genome sequencing and assembly of Favolaschia claudopus CIRM-BRFM 2984 isolated from oak limbs.</title>
        <authorList>
            <person name="Navarro D."/>
            <person name="Drula E."/>
            <person name="Chaduli D."/>
            <person name="Cazenave R."/>
            <person name="Ahrendt S."/>
            <person name="Wang J."/>
            <person name="Lipzen A."/>
            <person name="Daum C."/>
            <person name="Barry K."/>
            <person name="Grigoriev I.V."/>
            <person name="Favel A."/>
            <person name="Rosso M.N."/>
            <person name="Martin F."/>
        </authorList>
    </citation>
    <scope>NUCLEOTIDE SEQUENCE [LARGE SCALE GENOMIC DNA]</scope>
    <source>
        <strain evidence="2 3">CIRM-BRFM 2984</strain>
    </source>
</reference>
<feature type="transmembrane region" description="Helical" evidence="1">
    <location>
        <begin position="465"/>
        <end position="488"/>
    </location>
</feature>
<feature type="transmembrane region" description="Helical" evidence="1">
    <location>
        <begin position="211"/>
        <end position="231"/>
    </location>
</feature>
<feature type="transmembrane region" description="Helical" evidence="1">
    <location>
        <begin position="500"/>
        <end position="518"/>
    </location>
</feature>
<name>A0AAW0CMH5_9AGAR</name>
<feature type="transmembrane region" description="Helical" evidence="1">
    <location>
        <begin position="243"/>
        <end position="264"/>
    </location>
</feature>
<keyword evidence="3" id="KW-1185">Reference proteome</keyword>
<dbReference type="Proteomes" id="UP001362999">
    <property type="component" value="Unassembled WGS sequence"/>
</dbReference>
<sequence length="633" mass="69257">MGATLSTELVPDWQQACANRFDCSSPGLVDMHGQSVLCQPNITNVTLDPNVWGITYAACQEKCGMDIIRQDFDFTESAIPLMTWLLPWLALVAQLPLQAVGRWRNLLSACTCIGSPALAVYSLALTASNRVYIDKKFKTLKAELRGLGGEYIYLAKRLDAIAFILKEAQQCPLRANQRHSELSTLLLLNNSDAENFWKGAEKDLKNTRRDFTYSFAAQVFLAFIAYLFSFVTAVHDSLGSTTVAVHFASSTAWTWMFTIVFGYIRVGSQDKSGTIREALERGPNRSLGNNCSPFQTALRPTGDLYEPLPKISSTLPSTSTLNPNQPTDVLLNAPLHGSGHILLTPVRRSCPPSSTVGSGDDESVLLRKLDIDCPLPPVKSWGFDVRGEEIHEGPVFNYTRTLTWLALTRHIEHALATSIRKFRRGDSIPTTELEAAEICDFQPACQDLAAYISWSDISCLVFKRMIFAAAIAITLQWGSTGAAIFVAYNTPTVGVGCRSGSYIIYGIAATVSWLLLVFSSFCSHSMMQRLEKQPGRKAGLLGASAVITRILGNTFVVLNTGWLIASTILEEIGYFENCWCDTDSFQFGTTGWTPAFKGTPDLRSVAGGVWIGGFVLSAVISVITLGIFAVGPE</sequence>
<keyword evidence="1" id="KW-0472">Membrane</keyword>
<organism evidence="2 3">
    <name type="scientific">Favolaschia claudopus</name>
    <dbReference type="NCBI Taxonomy" id="2862362"/>
    <lineage>
        <taxon>Eukaryota</taxon>
        <taxon>Fungi</taxon>
        <taxon>Dikarya</taxon>
        <taxon>Basidiomycota</taxon>
        <taxon>Agaricomycotina</taxon>
        <taxon>Agaricomycetes</taxon>
        <taxon>Agaricomycetidae</taxon>
        <taxon>Agaricales</taxon>
        <taxon>Marasmiineae</taxon>
        <taxon>Mycenaceae</taxon>
        <taxon>Favolaschia</taxon>
    </lineage>
</organism>
<evidence type="ECO:0008006" key="4">
    <source>
        <dbReference type="Google" id="ProtNLM"/>
    </source>
</evidence>
<feature type="transmembrane region" description="Helical" evidence="1">
    <location>
        <begin position="609"/>
        <end position="630"/>
    </location>
</feature>
<gene>
    <name evidence="2" type="ORF">R3P38DRAFT_2514511</name>
</gene>
<accession>A0AAW0CMH5</accession>
<dbReference type="EMBL" id="JAWWNJ010000016">
    <property type="protein sequence ID" value="KAK7040060.1"/>
    <property type="molecule type" value="Genomic_DNA"/>
</dbReference>
<dbReference type="AlphaFoldDB" id="A0AAW0CMH5"/>
<feature type="transmembrane region" description="Helical" evidence="1">
    <location>
        <begin position="539"/>
        <end position="565"/>
    </location>
</feature>
<evidence type="ECO:0000313" key="2">
    <source>
        <dbReference type="EMBL" id="KAK7040060.1"/>
    </source>
</evidence>
<keyword evidence="1" id="KW-0812">Transmembrane</keyword>
<evidence type="ECO:0000313" key="3">
    <source>
        <dbReference type="Proteomes" id="UP001362999"/>
    </source>
</evidence>
<evidence type="ECO:0000256" key="1">
    <source>
        <dbReference type="SAM" id="Phobius"/>
    </source>
</evidence>
<comment type="caution">
    <text evidence="2">The sequence shown here is derived from an EMBL/GenBank/DDBJ whole genome shotgun (WGS) entry which is preliminary data.</text>
</comment>
<proteinExistence type="predicted"/>
<protein>
    <recommendedName>
        <fullName evidence="4">Transmembrane protein</fullName>
    </recommendedName>
</protein>
<keyword evidence="1" id="KW-1133">Transmembrane helix</keyword>